<dbReference type="GO" id="GO:0006355">
    <property type="term" value="P:regulation of DNA-templated transcription"/>
    <property type="evidence" value="ECO:0007669"/>
    <property type="project" value="UniProtKB-UniRule"/>
</dbReference>
<dbReference type="NCBIfam" id="TIGR01033">
    <property type="entry name" value="YebC/PmpR family DNA-binding transcriptional regulator"/>
    <property type="match status" value="1"/>
</dbReference>
<evidence type="ECO:0000259" key="8">
    <source>
        <dbReference type="Pfam" id="PF20772"/>
    </source>
</evidence>
<name>A0A1M4WTH5_9CLOT</name>
<keyword evidence="10" id="KW-1185">Reference proteome</keyword>
<dbReference type="NCBIfam" id="NF009044">
    <property type="entry name" value="PRK12378.1"/>
    <property type="match status" value="1"/>
</dbReference>
<dbReference type="Pfam" id="PF01709">
    <property type="entry name" value="Transcrip_reg"/>
    <property type="match status" value="1"/>
</dbReference>
<dbReference type="InterPro" id="IPR002876">
    <property type="entry name" value="Transcrip_reg_TACO1-like"/>
</dbReference>
<dbReference type="FunFam" id="1.10.10.200:FF:000002">
    <property type="entry name" value="Probable transcriptional regulatory protein CLM62_37755"/>
    <property type="match status" value="1"/>
</dbReference>
<dbReference type="RefSeq" id="WP_027308050.1">
    <property type="nucleotide sequence ID" value="NZ_FQVG01000019.1"/>
</dbReference>
<keyword evidence="2 6" id="KW-0963">Cytoplasm</keyword>
<reference evidence="10" key="1">
    <citation type="submission" date="2016-11" db="EMBL/GenBank/DDBJ databases">
        <authorList>
            <person name="Varghese N."/>
            <person name="Submissions S."/>
        </authorList>
    </citation>
    <scope>NUCLEOTIDE SEQUENCE [LARGE SCALE GENOMIC DNA]</scope>
    <source>
        <strain evidence="10">DSM 10124</strain>
    </source>
</reference>
<dbReference type="SUPFAM" id="SSF75625">
    <property type="entry name" value="YebC-like"/>
    <property type="match status" value="1"/>
</dbReference>
<dbReference type="FunFam" id="3.30.70.980:FF:000002">
    <property type="entry name" value="Probable transcriptional regulatory protein YebC"/>
    <property type="match status" value="1"/>
</dbReference>
<keyword evidence="5 6" id="KW-0804">Transcription</keyword>
<evidence type="ECO:0000313" key="10">
    <source>
        <dbReference type="Proteomes" id="UP000184423"/>
    </source>
</evidence>
<accession>A0A1M4WTH5</accession>
<dbReference type="InterPro" id="IPR048300">
    <property type="entry name" value="TACO1_YebC-like_2nd/3rd_dom"/>
</dbReference>
<feature type="domain" description="TACO1/YebC-like N-terminal" evidence="8">
    <location>
        <begin position="5"/>
        <end position="76"/>
    </location>
</feature>
<dbReference type="HAMAP" id="MF_00693">
    <property type="entry name" value="Transcrip_reg_TACO1"/>
    <property type="match status" value="1"/>
</dbReference>
<dbReference type="EMBL" id="FQVG01000019">
    <property type="protein sequence ID" value="SHE84529.1"/>
    <property type="molecule type" value="Genomic_DNA"/>
</dbReference>
<evidence type="ECO:0000313" key="9">
    <source>
        <dbReference type="EMBL" id="SHE84529.1"/>
    </source>
</evidence>
<proteinExistence type="inferred from homology"/>
<evidence type="ECO:0000256" key="2">
    <source>
        <dbReference type="ARBA" id="ARBA00022490"/>
    </source>
</evidence>
<organism evidence="9 10">
    <name type="scientific">Caloramator proteoclasticus DSM 10124</name>
    <dbReference type="NCBI Taxonomy" id="1121262"/>
    <lineage>
        <taxon>Bacteria</taxon>
        <taxon>Bacillati</taxon>
        <taxon>Bacillota</taxon>
        <taxon>Clostridia</taxon>
        <taxon>Eubacteriales</taxon>
        <taxon>Clostridiaceae</taxon>
        <taxon>Caloramator</taxon>
    </lineage>
</organism>
<dbReference type="Proteomes" id="UP000184423">
    <property type="component" value="Unassembled WGS sequence"/>
</dbReference>
<feature type="domain" description="TACO1/YebC-like second and third" evidence="7">
    <location>
        <begin position="82"/>
        <end position="238"/>
    </location>
</feature>
<keyword evidence="4 6" id="KW-0238">DNA-binding</keyword>
<dbReference type="NCBIfam" id="NF001030">
    <property type="entry name" value="PRK00110.1"/>
    <property type="match status" value="1"/>
</dbReference>
<protein>
    <recommendedName>
        <fullName evidence="6">Probable transcriptional regulatory protein SAMN02746091_01241</fullName>
    </recommendedName>
</protein>
<sequence length="246" mass="27110">MAGHSKWANIKHRKGKQDAIRAKIFTKLGKEIAVAVKEGGANPEANSRLRDAIAKAKANNMPMDNIERAIKKASGELGNVNYEEIVYEGYGPNGVAVIVQALTDNRNRTASEVRHTFEKFGGNLGTTGCVSFLFEKKGVLIVEKKEGLDEDELMMLALDSGAEDFSSEEDVYEIITSPEDFSTVREALEKNGIEFASAEVSMVPTTYASISGEAAEKFEKMLDRLEENDDVQNVWHNAEFPEGWGE</sequence>
<dbReference type="Gene3D" id="1.10.10.200">
    <property type="match status" value="1"/>
</dbReference>
<dbReference type="GO" id="GO:0005829">
    <property type="term" value="C:cytosol"/>
    <property type="evidence" value="ECO:0007669"/>
    <property type="project" value="TreeGrafter"/>
</dbReference>
<keyword evidence="3 6" id="KW-0805">Transcription regulation</keyword>
<evidence type="ECO:0000256" key="4">
    <source>
        <dbReference type="ARBA" id="ARBA00023125"/>
    </source>
</evidence>
<evidence type="ECO:0000256" key="6">
    <source>
        <dbReference type="HAMAP-Rule" id="MF_00693"/>
    </source>
</evidence>
<gene>
    <name evidence="9" type="ORF">SAMN02746091_01241</name>
</gene>
<evidence type="ECO:0000256" key="1">
    <source>
        <dbReference type="ARBA" id="ARBA00008724"/>
    </source>
</evidence>
<dbReference type="PANTHER" id="PTHR12532:SF6">
    <property type="entry name" value="TRANSCRIPTIONAL REGULATORY PROTEIN YEBC-RELATED"/>
    <property type="match status" value="1"/>
</dbReference>
<dbReference type="InterPro" id="IPR029072">
    <property type="entry name" value="YebC-like"/>
</dbReference>
<comment type="similarity">
    <text evidence="1 6">Belongs to the TACO1 family.</text>
</comment>
<comment type="subcellular location">
    <subcellularLocation>
        <location evidence="6">Cytoplasm</location>
    </subcellularLocation>
</comment>
<dbReference type="GO" id="GO:0003677">
    <property type="term" value="F:DNA binding"/>
    <property type="evidence" value="ECO:0007669"/>
    <property type="project" value="UniProtKB-UniRule"/>
</dbReference>
<dbReference type="InterPro" id="IPR026564">
    <property type="entry name" value="Transcrip_reg_TACO1-like_dom3"/>
</dbReference>
<dbReference type="Pfam" id="PF20772">
    <property type="entry name" value="TACO1_YebC_N"/>
    <property type="match status" value="1"/>
</dbReference>
<dbReference type="InterPro" id="IPR049083">
    <property type="entry name" value="TACO1_YebC_N"/>
</dbReference>
<dbReference type="PANTHER" id="PTHR12532">
    <property type="entry name" value="TRANSLATIONAL ACTIVATOR OF CYTOCHROME C OXIDASE 1"/>
    <property type="match status" value="1"/>
</dbReference>
<dbReference type="AlphaFoldDB" id="A0A1M4WTH5"/>
<evidence type="ECO:0000256" key="5">
    <source>
        <dbReference type="ARBA" id="ARBA00023163"/>
    </source>
</evidence>
<evidence type="ECO:0000256" key="3">
    <source>
        <dbReference type="ARBA" id="ARBA00023015"/>
    </source>
</evidence>
<dbReference type="InterPro" id="IPR017856">
    <property type="entry name" value="Integrase-like_N"/>
</dbReference>
<dbReference type="Gene3D" id="3.30.70.980">
    <property type="match status" value="2"/>
</dbReference>
<evidence type="ECO:0000259" key="7">
    <source>
        <dbReference type="Pfam" id="PF01709"/>
    </source>
</evidence>